<accession>A0ACC3S5H5</accession>
<protein>
    <submittedName>
        <fullName evidence="1">Uncharacterized protein</fullName>
    </submittedName>
</protein>
<keyword evidence="2" id="KW-1185">Reference proteome</keyword>
<evidence type="ECO:0000313" key="2">
    <source>
        <dbReference type="Proteomes" id="UP001320706"/>
    </source>
</evidence>
<reference evidence="1" key="1">
    <citation type="submission" date="2024-02" db="EMBL/GenBank/DDBJ databases">
        <title>Metagenome Assembled Genome of Zalaria obscura JY119.</title>
        <authorList>
            <person name="Vighnesh L."/>
            <person name="Jagadeeshwari U."/>
            <person name="Venkata Ramana C."/>
            <person name="Sasikala C."/>
        </authorList>
    </citation>
    <scope>NUCLEOTIDE SEQUENCE</scope>
    <source>
        <strain evidence="1">JY119</strain>
    </source>
</reference>
<comment type="caution">
    <text evidence="1">The sequence shown here is derived from an EMBL/GenBank/DDBJ whole genome shotgun (WGS) entry which is preliminary data.</text>
</comment>
<proteinExistence type="predicted"/>
<organism evidence="1 2">
    <name type="scientific">Zalaria obscura</name>
    <dbReference type="NCBI Taxonomy" id="2024903"/>
    <lineage>
        <taxon>Eukaryota</taxon>
        <taxon>Fungi</taxon>
        <taxon>Dikarya</taxon>
        <taxon>Ascomycota</taxon>
        <taxon>Pezizomycotina</taxon>
        <taxon>Dothideomycetes</taxon>
        <taxon>Dothideomycetidae</taxon>
        <taxon>Dothideales</taxon>
        <taxon>Zalariaceae</taxon>
        <taxon>Zalaria</taxon>
    </lineage>
</organism>
<gene>
    <name evidence="1" type="ORF">M8818_007613</name>
</gene>
<dbReference type="EMBL" id="JAMKPW020000043">
    <property type="protein sequence ID" value="KAK8194422.1"/>
    <property type="molecule type" value="Genomic_DNA"/>
</dbReference>
<evidence type="ECO:0000313" key="1">
    <source>
        <dbReference type="EMBL" id="KAK8194422.1"/>
    </source>
</evidence>
<name>A0ACC3S5H5_9PEZI</name>
<dbReference type="Proteomes" id="UP001320706">
    <property type="component" value="Unassembled WGS sequence"/>
</dbReference>
<sequence length="991" mass="110481">MDNPRIRLSDVVNPDLLLQSQKRPASDASSTWAALVGDDDQSSTEDELPLNAPSERFLQLAQPTRRSTRRSMAGARGDTYANANNFPRTPRLTPLKATPSAVLIYQLSAPADSYESAFTSSRAITKAKYLPLYLTTRGSTVGAATYSILPSHRHLICVKQNTVSHAKKPDISGKNKKTTWPIGRMPVELFAAVTQYLSRNDIKSMRLVSREFERGVSGTLFHTAVVPFNTELYDMIEQDKHVKQDVKGKGKAHHASTPEEAETRSLSWKNAMEDKENKVYKGHGLRVFEGFGPHIRKFGMSFEVHEDALEEPPVKKPSSRFETYYGSYEWPNPEYCRFGELAGLERTADETSQMKAAMAHLDNVQCLALSLDSGLGWLSGPDKSLCSQIKSARPTIFGYSPSVKNYKKREQDELWEAIYSAHQTAGTLNLLKHSKLGHAPLNSPISAIPGLSRTAYSDTSLWSTMDVSAIAEATPALRSENGGISRTGMLYTYYDPPQSDEGLLQLQETVASIASTPLQPAQLQKHQKEWLLEAEWAQRAFLMSYMLAIVDNGPTFSQVTTLNLAQISSRFLPLLSRPDFWSALPNLNEVTLKVKPDWRYIGKDEAGVVETQDIMPSDAVDLAYEILRNYIGRRISIRKLLFGWIGSGEHAEGMFARNNYLMPAPITRLSKSMLNLKVDADMITLPYIEDFTLSNCWLTPTSIVALVTSLEKQSLKKMTFDSVSLTAHPRYALGAHGGPNQQLAQMWALQAPPPPPPPFPPPPVLFVQPAGQWGQPQAQLYVPPWQPQPPPIGNGALPQHFNNQPANFWPQNLQPPANVHGHTPTQPWYAGHREGSWPEIISALSPGTTLDSYRPRNSWDTPLPPRNTSLTHLEFISCGYARISQPPFDQSTIEVSYSPYRGTDSFTKRRSALYKSMLETNDRHKGLITQHMPEREADALVSAWGMRMGWEDGARKVEPEFDAFLPGGTGRFSGVVRRVDEWQATAGAEEY</sequence>